<dbReference type="SUPFAM" id="SSF47986">
    <property type="entry name" value="DEATH domain"/>
    <property type="match status" value="1"/>
</dbReference>
<proteinExistence type="predicted"/>
<dbReference type="Pfam" id="PF02758">
    <property type="entry name" value="PYRIN"/>
    <property type="match status" value="1"/>
</dbReference>
<dbReference type="InterPro" id="IPR006574">
    <property type="entry name" value="PRY"/>
</dbReference>
<protein>
    <submittedName>
        <fullName evidence="6">Stonustoxin subunit beta</fullName>
    </submittedName>
</protein>
<evidence type="ECO:0000256" key="1">
    <source>
        <dbReference type="ARBA" id="ARBA00022723"/>
    </source>
</evidence>
<sequence length="351" mass="39949">MAAIKELLLRFMDELETEKLNRFKWHLKNNKSVSAAAIENANATGMVDIMVARFTPEQAVKVMLEILRKMNENHLAEQLENEYIDVGNAVDQMTRDAHTVDLNFLSGIPVNAPVLTRNNISNPVTLNFSSSSGAVGLQQYYCRTQKKVDPIVKFPSAGLKSQRTNSRGLEITQYACCLTLDPNTAHPNLFLSERNRKATHVSEKQPYPDHPERFDWQPQVLCRESLTGRHYWEVEWSTRMWVEIAVTYKGTRYKGADNDFLFSRNTRSWVLKCSRYSYLVYHNNHMINIPASSSSTRVGVYVDVSSGSLSFYSVSDTHTLTHLHTFNTTFTEPLYAGFLLQSGCSVTLCEI</sequence>
<dbReference type="SUPFAM" id="SSF49899">
    <property type="entry name" value="Concanavalin A-like lectins/glucanases"/>
    <property type="match status" value="1"/>
</dbReference>
<dbReference type="PROSITE" id="PS50188">
    <property type="entry name" value="B302_SPRY"/>
    <property type="match status" value="1"/>
</dbReference>
<evidence type="ECO:0000259" key="4">
    <source>
        <dbReference type="PROSITE" id="PS50188"/>
    </source>
</evidence>
<evidence type="ECO:0000259" key="5">
    <source>
        <dbReference type="PROSITE" id="PS50824"/>
    </source>
</evidence>
<organism evidence="6 7">
    <name type="scientific">Labeo rohita</name>
    <name type="common">Indian major carp</name>
    <name type="synonym">Cyprinus rohita</name>
    <dbReference type="NCBI Taxonomy" id="84645"/>
    <lineage>
        <taxon>Eukaryota</taxon>
        <taxon>Metazoa</taxon>
        <taxon>Chordata</taxon>
        <taxon>Craniata</taxon>
        <taxon>Vertebrata</taxon>
        <taxon>Euteleostomi</taxon>
        <taxon>Actinopterygii</taxon>
        <taxon>Neopterygii</taxon>
        <taxon>Teleostei</taxon>
        <taxon>Ostariophysi</taxon>
        <taxon>Cypriniformes</taxon>
        <taxon>Cyprinidae</taxon>
        <taxon>Labeoninae</taxon>
        <taxon>Labeonini</taxon>
        <taxon>Labeo</taxon>
    </lineage>
</organism>
<feature type="domain" description="B30.2/SPRY" evidence="4">
    <location>
        <begin position="156"/>
        <end position="351"/>
    </location>
</feature>
<keyword evidence="3" id="KW-0862">Zinc</keyword>
<name>A0ABQ8N1M9_LABRO</name>
<keyword evidence="2" id="KW-0863">Zinc-finger</keyword>
<dbReference type="InterPro" id="IPR003879">
    <property type="entry name" value="Butyrophylin_SPRY"/>
</dbReference>
<dbReference type="Pfam" id="PF00622">
    <property type="entry name" value="SPRY"/>
    <property type="match status" value="1"/>
</dbReference>
<dbReference type="InterPro" id="IPR001870">
    <property type="entry name" value="B30.2/SPRY"/>
</dbReference>
<dbReference type="InterPro" id="IPR051051">
    <property type="entry name" value="E3_ubiq-ligase_TRIM/RNF"/>
</dbReference>
<dbReference type="InterPro" id="IPR013320">
    <property type="entry name" value="ConA-like_dom_sf"/>
</dbReference>
<keyword evidence="1" id="KW-0479">Metal-binding</keyword>
<feature type="domain" description="Pyrin" evidence="5">
    <location>
        <begin position="1"/>
        <end position="85"/>
    </location>
</feature>
<dbReference type="SMART" id="SM00449">
    <property type="entry name" value="SPRY"/>
    <property type="match status" value="1"/>
</dbReference>
<dbReference type="InterPro" id="IPR004020">
    <property type="entry name" value="DAPIN"/>
</dbReference>
<reference evidence="6 7" key="1">
    <citation type="submission" date="2022-01" db="EMBL/GenBank/DDBJ databases">
        <title>A high-quality chromosome-level genome assembly of rohu carp, Labeo rohita.</title>
        <authorList>
            <person name="Arick M.A. II"/>
            <person name="Hsu C.-Y."/>
            <person name="Magbanua Z."/>
            <person name="Pechanova O."/>
            <person name="Grover C."/>
            <person name="Miller E."/>
            <person name="Thrash A."/>
            <person name="Ezzel L."/>
            <person name="Alam S."/>
            <person name="Benzie J."/>
            <person name="Hamilton M."/>
            <person name="Karsi A."/>
            <person name="Lawrence M.L."/>
            <person name="Peterson D.G."/>
        </authorList>
    </citation>
    <scope>NUCLEOTIDE SEQUENCE [LARGE SCALE GENOMIC DNA]</scope>
    <source>
        <strain evidence="7">BAU-BD-2019</strain>
        <tissue evidence="6">Blood</tissue>
    </source>
</reference>
<evidence type="ECO:0000313" key="6">
    <source>
        <dbReference type="EMBL" id="KAI2668973.1"/>
    </source>
</evidence>
<dbReference type="Proteomes" id="UP000830375">
    <property type="component" value="Unassembled WGS sequence"/>
</dbReference>
<dbReference type="PROSITE" id="PS50824">
    <property type="entry name" value="DAPIN"/>
    <property type="match status" value="1"/>
</dbReference>
<dbReference type="InterPro" id="IPR011029">
    <property type="entry name" value="DEATH-like_dom_sf"/>
</dbReference>
<dbReference type="EMBL" id="JACTAM010000001">
    <property type="protein sequence ID" value="KAI2668973.1"/>
    <property type="molecule type" value="Genomic_DNA"/>
</dbReference>
<gene>
    <name evidence="6" type="ORF">H4Q32_030602</name>
</gene>
<dbReference type="SMART" id="SM01289">
    <property type="entry name" value="PYRIN"/>
    <property type="match status" value="1"/>
</dbReference>
<dbReference type="PANTHER" id="PTHR25465">
    <property type="entry name" value="B-BOX DOMAIN CONTAINING"/>
    <property type="match status" value="1"/>
</dbReference>
<dbReference type="InterPro" id="IPR003877">
    <property type="entry name" value="SPRY_dom"/>
</dbReference>
<dbReference type="Pfam" id="PF13765">
    <property type="entry name" value="PRY"/>
    <property type="match status" value="1"/>
</dbReference>
<accession>A0ABQ8N1M9</accession>
<evidence type="ECO:0000313" key="7">
    <source>
        <dbReference type="Proteomes" id="UP000830375"/>
    </source>
</evidence>
<dbReference type="InterPro" id="IPR043136">
    <property type="entry name" value="B30.2/SPRY_sf"/>
</dbReference>
<dbReference type="CDD" id="cd16040">
    <property type="entry name" value="SPRY_PRY_SNTX"/>
    <property type="match status" value="1"/>
</dbReference>
<keyword evidence="7" id="KW-1185">Reference proteome</keyword>
<dbReference type="CDD" id="cd08321">
    <property type="entry name" value="Pyrin_ASC-like"/>
    <property type="match status" value="1"/>
</dbReference>
<evidence type="ECO:0000256" key="2">
    <source>
        <dbReference type="ARBA" id="ARBA00022771"/>
    </source>
</evidence>
<dbReference type="PRINTS" id="PR01407">
    <property type="entry name" value="BUTYPHLNCDUF"/>
</dbReference>
<evidence type="ECO:0000256" key="3">
    <source>
        <dbReference type="ARBA" id="ARBA00022833"/>
    </source>
</evidence>
<dbReference type="Gene3D" id="2.60.120.920">
    <property type="match status" value="1"/>
</dbReference>
<dbReference type="Gene3D" id="1.10.533.10">
    <property type="entry name" value="Death Domain, Fas"/>
    <property type="match status" value="1"/>
</dbReference>
<dbReference type="PANTHER" id="PTHR25465:SF5">
    <property type="entry name" value="E3 UBIQUITIN_ISG15 LIGASE TRIM25-RELATED"/>
    <property type="match status" value="1"/>
</dbReference>
<comment type="caution">
    <text evidence="6">The sequence shown here is derived from an EMBL/GenBank/DDBJ whole genome shotgun (WGS) entry which is preliminary data.</text>
</comment>
<dbReference type="SMART" id="SM00589">
    <property type="entry name" value="PRY"/>
    <property type="match status" value="1"/>
</dbReference>